<dbReference type="FunFam" id="3.40.50.1390:FF:000001">
    <property type="entry name" value="DNA recombinase"/>
    <property type="match status" value="1"/>
</dbReference>
<keyword evidence="3" id="KW-0238">DNA-binding</keyword>
<dbReference type="PANTHER" id="PTHR30461:SF2">
    <property type="entry name" value="SERINE RECOMBINASE PINE-RELATED"/>
    <property type="match status" value="1"/>
</dbReference>
<dbReference type="GO" id="GO:0015074">
    <property type="term" value="P:DNA integration"/>
    <property type="evidence" value="ECO:0007669"/>
    <property type="project" value="UniProtKB-KW"/>
</dbReference>
<dbReference type="Pfam" id="PF00239">
    <property type="entry name" value="Resolvase"/>
    <property type="match status" value="1"/>
</dbReference>
<keyword evidence="4" id="KW-0233">DNA recombination</keyword>
<dbReference type="GO" id="GO:0000150">
    <property type="term" value="F:DNA strand exchange activity"/>
    <property type="evidence" value="ECO:0007669"/>
    <property type="project" value="InterPro"/>
</dbReference>
<dbReference type="Proteomes" id="UP000199012">
    <property type="component" value="Unassembled WGS sequence"/>
</dbReference>
<dbReference type="CDD" id="cd00569">
    <property type="entry name" value="HTH_Hin_like"/>
    <property type="match status" value="1"/>
</dbReference>
<dbReference type="GO" id="GO:0003677">
    <property type="term" value="F:DNA binding"/>
    <property type="evidence" value="ECO:0007669"/>
    <property type="project" value="UniProtKB-KW"/>
</dbReference>
<keyword evidence="2" id="KW-0229">DNA integration</keyword>
<dbReference type="SUPFAM" id="SSF53041">
    <property type="entry name" value="Resolvase-like"/>
    <property type="match status" value="1"/>
</dbReference>
<dbReference type="Gene3D" id="1.10.10.60">
    <property type="entry name" value="Homeodomain-like"/>
    <property type="match status" value="1"/>
</dbReference>
<dbReference type="InterPro" id="IPR050639">
    <property type="entry name" value="SSR_resolvase"/>
</dbReference>
<sequence>MAHLLGYARVSTTAQDVSLQRDALAAAGCARIWVDVASGSRDDRTELAGVLAALLPGDTLVVWRLDRLGRSLRHLIDVVVDLEARGVGFRSLTESIDTTTPGGRLTFHLFGALAEFERQLIRDRTVAGLEAARARGRVGGRPTRMPPGRIEEARRMRAEGRTITEIASVLGVGRATIYRHLDDEHATTGSTRTVGERTS</sequence>
<organism evidence="8 9">
    <name type="scientific">Cellulomonas marina</name>
    <dbReference type="NCBI Taxonomy" id="988821"/>
    <lineage>
        <taxon>Bacteria</taxon>
        <taxon>Bacillati</taxon>
        <taxon>Actinomycetota</taxon>
        <taxon>Actinomycetes</taxon>
        <taxon>Micrococcales</taxon>
        <taxon>Cellulomonadaceae</taxon>
        <taxon>Cellulomonas</taxon>
    </lineage>
</organism>
<dbReference type="CDD" id="cd03768">
    <property type="entry name" value="SR_ResInv"/>
    <property type="match status" value="1"/>
</dbReference>
<evidence type="ECO:0000256" key="1">
    <source>
        <dbReference type="ARBA" id="ARBA00009913"/>
    </source>
</evidence>
<dbReference type="Gene3D" id="3.40.50.1390">
    <property type="entry name" value="Resolvase, N-terminal catalytic domain"/>
    <property type="match status" value="1"/>
</dbReference>
<dbReference type="PROSITE" id="PS00397">
    <property type="entry name" value="RECOMBINASES_1"/>
    <property type="match status" value="1"/>
</dbReference>
<dbReference type="AlphaFoldDB" id="A0A1I1AJ18"/>
<dbReference type="InterPro" id="IPR006118">
    <property type="entry name" value="Recombinase_CS"/>
</dbReference>
<evidence type="ECO:0000313" key="8">
    <source>
        <dbReference type="EMBL" id="SFB37927.1"/>
    </source>
</evidence>
<dbReference type="InterPro" id="IPR006120">
    <property type="entry name" value="Resolvase_HTH_dom"/>
</dbReference>
<protein>
    <submittedName>
        <fullName evidence="8">Site-specific DNA recombinase</fullName>
    </submittedName>
</protein>
<dbReference type="PROSITE" id="PS00398">
    <property type="entry name" value="RECOMBINASES_2"/>
    <property type="match status" value="1"/>
</dbReference>
<dbReference type="PANTHER" id="PTHR30461">
    <property type="entry name" value="DNA-INVERTASE FROM LAMBDOID PROPHAGE"/>
    <property type="match status" value="1"/>
</dbReference>
<dbReference type="EMBL" id="FOKA01000019">
    <property type="protein sequence ID" value="SFB37927.1"/>
    <property type="molecule type" value="Genomic_DNA"/>
</dbReference>
<dbReference type="InterPro" id="IPR009057">
    <property type="entry name" value="Homeodomain-like_sf"/>
</dbReference>
<proteinExistence type="inferred from homology"/>
<evidence type="ECO:0000256" key="5">
    <source>
        <dbReference type="PIRSR" id="PIRSR606118-50"/>
    </source>
</evidence>
<feature type="domain" description="Resolvase/invertase-type recombinase catalytic" evidence="7">
    <location>
        <begin position="3"/>
        <end position="136"/>
    </location>
</feature>
<accession>A0A1I1AJ18</accession>
<evidence type="ECO:0000313" key="9">
    <source>
        <dbReference type="Proteomes" id="UP000199012"/>
    </source>
</evidence>
<dbReference type="InterPro" id="IPR036162">
    <property type="entry name" value="Resolvase-like_N_sf"/>
</dbReference>
<comment type="similarity">
    <text evidence="1">Belongs to the site-specific recombinase resolvase family.</text>
</comment>
<dbReference type="RefSeq" id="WP_090034563.1">
    <property type="nucleotide sequence ID" value="NZ_BONM01000027.1"/>
</dbReference>
<feature type="active site" description="O-(5'-phospho-DNA)-serine intermediate" evidence="5 6">
    <location>
        <position position="11"/>
    </location>
</feature>
<dbReference type="PROSITE" id="PS51736">
    <property type="entry name" value="RECOMBINASES_3"/>
    <property type="match status" value="1"/>
</dbReference>
<reference evidence="8 9" key="1">
    <citation type="submission" date="2016-10" db="EMBL/GenBank/DDBJ databases">
        <authorList>
            <person name="de Groot N.N."/>
        </authorList>
    </citation>
    <scope>NUCLEOTIDE SEQUENCE [LARGE SCALE GENOMIC DNA]</scope>
    <source>
        <strain evidence="8 9">CGMCC 4.6945</strain>
    </source>
</reference>
<evidence type="ECO:0000256" key="4">
    <source>
        <dbReference type="ARBA" id="ARBA00023172"/>
    </source>
</evidence>
<dbReference type="InterPro" id="IPR006119">
    <property type="entry name" value="Resolv_N"/>
</dbReference>
<evidence type="ECO:0000256" key="2">
    <source>
        <dbReference type="ARBA" id="ARBA00022908"/>
    </source>
</evidence>
<dbReference type="Pfam" id="PF02796">
    <property type="entry name" value="HTH_7"/>
    <property type="match status" value="1"/>
</dbReference>
<keyword evidence="9" id="KW-1185">Reference proteome</keyword>
<dbReference type="STRING" id="988821.SAMN05421867_1195"/>
<evidence type="ECO:0000256" key="6">
    <source>
        <dbReference type="PROSITE-ProRule" id="PRU10137"/>
    </source>
</evidence>
<gene>
    <name evidence="8" type="ORF">SAMN05421867_1195</name>
</gene>
<dbReference type="OrthoDB" id="128993at2"/>
<evidence type="ECO:0000256" key="3">
    <source>
        <dbReference type="ARBA" id="ARBA00023125"/>
    </source>
</evidence>
<dbReference type="SMART" id="SM00857">
    <property type="entry name" value="Resolvase"/>
    <property type="match status" value="1"/>
</dbReference>
<evidence type="ECO:0000259" key="7">
    <source>
        <dbReference type="PROSITE" id="PS51736"/>
    </source>
</evidence>
<name>A0A1I1AJ18_9CELL</name>
<dbReference type="SUPFAM" id="SSF46689">
    <property type="entry name" value="Homeodomain-like"/>
    <property type="match status" value="1"/>
</dbReference>